<evidence type="ECO:0000259" key="2">
    <source>
        <dbReference type="Pfam" id="PF16862"/>
    </source>
</evidence>
<protein>
    <recommendedName>
        <fullName evidence="2">Beta-glucuronidase C-terminal domain-containing protein</fullName>
    </recommendedName>
</protein>
<dbReference type="PANTHER" id="PTHR36183:SF2">
    <property type="entry name" value="BETA-GLUCURONIDASE C-TERMINAL DOMAIN-CONTAINING PROTEIN"/>
    <property type="match status" value="1"/>
</dbReference>
<evidence type="ECO:0000313" key="3">
    <source>
        <dbReference type="EMBL" id="KAK6497028.1"/>
    </source>
</evidence>
<accession>A0AAV9VWI3</accession>
<organism evidence="3 4">
    <name type="scientific">Arthrobotrys musiformis</name>
    <dbReference type="NCBI Taxonomy" id="47236"/>
    <lineage>
        <taxon>Eukaryota</taxon>
        <taxon>Fungi</taxon>
        <taxon>Dikarya</taxon>
        <taxon>Ascomycota</taxon>
        <taxon>Pezizomycotina</taxon>
        <taxon>Orbiliomycetes</taxon>
        <taxon>Orbiliales</taxon>
        <taxon>Orbiliaceae</taxon>
        <taxon>Arthrobotrys</taxon>
    </lineage>
</organism>
<dbReference type="EMBL" id="JAVHJL010000010">
    <property type="protein sequence ID" value="KAK6497028.1"/>
    <property type="molecule type" value="Genomic_DNA"/>
</dbReference>
<feature type="chain" id="PRO_5043810354" description="Beta-glucuronidase C-terminal domain-containing protein" evidence="1">
    <location>
        <begin position="28"/>
        <end position="597"/>
    </location>
</feature>
<dbReference type="InterPro" id="IPR052974">
    <property type="entry name" value="GH79_Enzymes"/>
</dbReference>
<sequence length="597" mass="64880">MKISSPYQLRTLPAGLLLLLPLLLSESQNVVYAVPQTVAIEIPVPAKDALLRPLDKNLVSWSIQNRDLPIFARSKLLENLFKALSTNIATGQSVRLGGGESDKTTYGSDITITAKKFQSGYYGAQAQGNVTLGPNYFASFKEKYAPDTRYIWCLNLINTTNKFEAAISTAAGVLEYLGDELDLFEIGNEADFYGSKGYRDSEWDASMMLPEWNYIADEVIKNSPNKTVRFMAGGFANPAFQVTKDFDIPGIISAGFQSSRITWYSMHIYPQSGCSGAVTIAPLLEHNTISETLSNYIPQVAAAESVGAQFTIGETNTVSCVGRPGISDTFAAALWLVDYVLFAATIGIRRLYFHATTTGSYSPVIPIKYTLNSENYTAGVLPLSYGAYFVSEILSFNDTLLVTQIEGGNDTDYSSYSIWDENNKLRKIVFINLESYNSSTGGTNTAVPDTEVYSSKEARPSTQVTVATPWEAGQELSLIRLQGPGSNSKSMVNVSGFTLSEKDGLVTSNLVDTIIKVQENGDVVFDLLASEAVLIQYYSDVLANKHPTKSGSKAANSTVSGVVMRTRGANMSISPRLVLSVRLAVSCVLLSALLLFV</sequence>
<evidence type="ECO:0000256" key="1">
    <source>
        <dbReference type="SAM" id="SignalP"/>
    </source>
</evidence>
<proteinExistence type="predicted"/>
<feature type="domain" description="Beta-glucuronidase C-terminal" evidence="2">
    <location>
        <begin position="416"/>
        <end position="534"/>
    </location>
</feature>
<name>A0AAV9VWI3_9PEZI</name>
<reference evidence="3 4" key="1">
    <citation type="submission" date="2023-08" db="EMBL/GenBank/DDBJ databases">
        <authorList>
            <person name="Palmer J.M."/>
        </authorList>
    </citation>
    <scope>NUCLEOTIDE SEQUENCE [LARGE SCALE GENOMIC DNA]</scope>
    <source>
        <strain evidence="3 4">TWF481</strain>
    </source>
</reference>
<evidence type="ECO:0000313" key="4">
    <source>
        <dbReference type="Proteomes" id="UP001370758"/>
    </source>
</evidence>
<keyword evidence="4" id="KW-1185">Reference proteome</keyword>
<dbReference type="Gene3D" id="3.20.20.80">
    <property type="entry name" value="Glycosidases"/>
    <property type="match status" value="1"/>
</dbReference>
<dbReference type="Proteomes" id="UP001370758">
    <property type="component" value="Unassembled WGS sequence"/>
</dbReference>
<feature type="signal peptide" evidence="1">
    <location>
        <begin position="1"/>
        <end position="27"/>
    </location>
</feature>
<dbReference type="Pfam" id="PF16862">
    <property type="entry name" value="Glyco_hydro_79C"/>
    <property type="match status" value="1"/>
</dbReference>
<dbReference type="InterPro" id="IPR031728">
    <property type="entry name" value="GlcAase_C"/>
</dbReference>
<comment type="caution">
    <text evidence="3">The sequence shown here is derived from an EMBL/GenBank/DDBJ whole genome shotgun (WGS) entry which is preliminary data.</text>
</comment>
<dbReference type="PANTHER" id="PTHR36183">
    <property type="entry name" value="BETA-GLUCURONIDASE"/>
    <property type="match status" value="1"/>
</dbReference>
<gene>
    <name evidence="3" type="ORF">TWF481_002008</name>
</gene>
<keyword evidence="1" id="KW-0732">Signal</keyword>
<dbReference type="InterPro" id="IPR017853">
    <property type="entry name" value="GH"/>
</dbReference>
<dbReference type="SUPFAM" id="SSF51445">
    <property type="entry name" value="(Trans)glycosidases"/>
    <property type="match status" value="1"/>
</dbReference>
<dbReference type="AlphaFoldDB" id="A0AAV9VWI3"/>